<dbReference type="OrthoDB" id="5130013at2759"/>
<dbReference type="GO" id="GO:0000976">
    <property type="term" value="F:transcription cis-regulatory region binding"/>
    <property type="evidence" value="ECO:0007669"/>
    <property type="project" value="TreeGrafter"/>
</dbReference>
<gene>
    <name evidence="3" type="ORF">LOCC1_G006077</name>
</gene>
<dbReference type="GO" id="GO:0005634">
    <property type="term" value="C:nucleus"/>
    <property type="evidence" value="ECO:0007669"/>
    <property type="project" value="UniProtKB-SubCell"/>
</dbReference>
<keyword evidence="2" id="KW-0539">Nucleus</keyword>
<dbReference type="InterPro" id="IPR021858">
    <property type="entry name" value="Fun_TF"/>
</dbReference>
<dbReference type="Pfam" id="PF11951">
    <property type="entry name" value="Fungal_trans_2"/>
    <property type="match status" value="1"/>
</dbReference>
<protein>
    <submittedName>
        <fullName evidence="3">Uncharacterized protein</fullName>
    </submittedName>
</protein>
<reference evidence="3 4" key="1">
    <citation type="submission" date="2018-05" db="EMBL/GenBank/DDBJ databases">
        <title>Genome sequencing and assembly of the regulated plant pathogen Lachnellula willkommii and related sister species for the development of diagnostic species identification markers.</title>
        <authorList>
            <person name="Giroux E."/>
            <person name="Bilodeau G."/>
        </authorList>
    </citation>
    <scope>NUCLEOTIDE SEQUENCE [LARGE SCALE GENOMIC DNA]</scope>
    <source>
        <strain evidence="3 4">CBS 160.35</strain>
    </source>
</reference>
<comment type="subcellular location">
    <subcellularLocation>
        <location evidence="1">Nucleus</location>
    </subcellularLocation>
</comment>
<organism evidence="3 4">
    <name type="scientific">Lachnellula occidentalis</name>
    <dbReference type="NCBI Taxonomy" id="215460"/>
    <lineage>
        <taxon>Eukaryota</taxon>
        <taxon>Fungi</taxon>
        <taxon>Dikarya</taxon>
        <taxon>Ascomycota</taxon>
        <taxon>Pezizomycotina</taxon>
        <taxon>Leotiomycetes</taxon>
        <taxon>Helotiales</taxon>
        <taxon>Lachnaceae</taxon>
        <taxon>Lachnellula</taxon>
    </lineage>
</organism>
<dbReference type="GO" id="GO:0045944">
    <property type="term" value="P:positive regulation of transcription by RNA polymerase II"/>
    <property type="evidence" value="ECO:0007669"/>
    <property type="project" value="TreeGrafter"/>
</dbReference>
<keyword evidence="4" id="KW-1185">Reference proteome</keyword>
<comment type="caution">
    <text evidence="3">The sequence shown here is derived from an EMBL/GenBank/DDBJ whole genome shotgun (WGS) entry which is preliminary data.</text>
</comment>
<dbReference type="PANTHER" id="PTHR37534:SF49">
    <property type="entry name" value="LYSINE BIOSYNTHESIS REGULATORY PROTEIN LYS14"/>
    <property type="match status" value="1"/>
</dbReference>
<dbReference type="AlphaFoldDB" id="A0A8H8RR76"/>
<accession>A0A8H8RR76</accession>
<proteinExistence type="predicted"/>
<sequence length="381" mass="42473">MAVSVELFVEPVNEPQIWLILLDTDVLSRMVTTIDDTNNGFRTTLLPVALSHASNAATGLLHAVYALSAYHLKGHDAAIGYKLLAIQYLSRSLQQGEDAAVAQFAASMMLCIGDVFDSADGSWPNHLAAAKSFSAQLPNGDHNKDLLFLQTLLEYHDILKGFSSGRISSAGSMPSADMITMPRESLDDTIIIGALACSRELMNLIALITRLQNITPLPDHLVPLPFLIHTRLGKLVQIPLINRDAESGQLDSKRILQTAELYRLASLIYLHTTLLPLQRSSPQLQSIVSRSLGLLETIPVCTSPWPLFVTALEVNNDTDRVRVLHVLEVMQRIRRIGNVDVLQKVVETFWKQIDLKESGHHEERFDWRELFDMRGRLPSFI</sequence>
<dbReference type="GO" id="GO:0003700">
    <property type="term" value="F:DNA-binding transcription factor activity"/>
    <property type="evidence" value="ECO:0007669"/>
    <property type="project" value="TreeGrafter"/>
</dbReference>
<evidence type="ECO:0000313" key="4">
    <source>
        <dbReference type="Proteomes" id="UP000443090"/>
    </source>
</evidence>
<name>A0A8H8RR76_9HELO</name>
<dbReference type="PANTHER" id="PTHR37534">
    <property type="entry name" value="TRANSCRIPTIONAL ACTIVATOR PROTEIN UGA3"/>
    <property type="match status" value="1"/>
</dbReference>
<evidence type="ECO:0000256" key="1">
    <source>
        <dbReference type="ARBA" id="ARBA00004123"/>
    </source>
</evidence>
<evidence type="ECO:0000313" key="3">
    <source>
        <dbReference type="EMBL" id="TVY39034.1"/>
    </source>
</evidence>
<dbReference type="EMBL" id="QGMI01000553">
    <property type="protein sequence ID" value="TVY39034.1"/>
    <property type="molecule type" value="Genomic_DNA"/>
</dbReference>
<evidence type="ECO:0000256" key="2">
    <source>
        <dbReference type="ARBA" id="ARBA00023242"/>
    </source>
</evidence>
<dbReference type="Proteomes" id="UP000443090">
    <property type="component" value="Unassembled WGS sequence"/>
</dbReference>